<reference evidence="3" key="1">
    <citation type="journal article" date="2016" name="Nature">
        <title>The genome of the seagrass Zostera marina reveals angiosperm adaptation to the sea.</title>
        <authorList>
            <person name="Olsen J.L."/>
            <person name="Rouze P."/>
            <person name="Verhelst B."/>
            <person name="Lin Y.-C."/>
            <person name="Bayer T."/>
            <person name="Collen J."/>
            <person name="Dattolo E."/>
            <person name="De Paoli E."/>
            <person name="Dittami S."/>
            <person name="Maumus F."/>
            <person name="Michel G."/>
            <person name="Kersting A."/>
            <person name="Lauritano C."/>
            <person name="Lohaus R."/>
            <person name="Toepel M."/>
            <person name="Tonon T."/>
            <person name="Vanneste K."/>
            <person name="Amirebrahimi M."/>
            <person name="Brakel J."/>
            <person name="Bostroem C."/>
            <person name="Chovatia M."/>
            <person name="Grimwood J."/>
            <person name="Jenkins J.W."/>
            <person name="Jueterbock A."/>
            <person name="Mraz A."/>
            <person name="Stam W.T."/>
            <person name="Tice H."/>
            <person name="Bornberg-Bauer E."/>
            <person name="Green P.J."/>
            <person name="Pearson G.A."/>
            <person name="Procaccini G."/>
            <person name="Duarte C.M."/>
            <person name="Schmutz J."/>
            <person name="Reusch T.B.H."/>
            <person name="Van de Peer Y."/>
        </authorList>
    </citation>
    <scope>NUCLEOTIDE SEQUENCE [LARGE SCALE GENOMIC DNA]</scope>
    <source>
        <strain evidence="3">cv. Finnish</strain>
    </source>
</reference>
<feature type="compositionally biased region" description="Basic residues" evidence="1">
    <location>
        <begin position="1"/>
        <end position="13"/>
    </location>
</feature>
<dbReference type="Proteomes" id="UP000036987">
    <property type="component" value="Unassembled WGS sequence"/>
</dbReference>
<keyword evidence="3" id="KW-1185">Reference proteome</keyword>
<organism evidence="2 3">
    <name type="scientific">Zostera marina</name>
    <name type="common">Eelgrass</name>
    <dbReference type="NCBI Taxonomy" id="29655"/>
    <lineage>
        <taxon>Eukaryota</taxon>
        <taxon>Viridiplantae</taxon>
        <taxon>Streptophyta</taxon>
        <taxon>Embryophyta</taxon>
        <taxon>Tracheophyta</taxon>
        <taxon>Spermatophyta</taxon>
        <taxon>Magnoliopsida</taxon>
        <taxon>Liliopsida</taxon>
        <taxon>Zosteraceae</taxon>
        <taxon>Zostera</taxon>
    </lineage>
</organism>
<evidence type="ECO:0000313" key="3">
    <source>
        <dbReference type="Proteomes" id="UP000036987"/>
    </source>
</evidence>
<name>A0A0K9NW29_ZOSMR</name>
<protein>
    <submittedName>
        <fullName evidence="2">Uncharacterized protein</fullName>
    </submittedName>
</protein>
<evidence type="ECO:0000256" key="1">
    <source>
        <dbReference type="SAM" id="MobiDB-lite"/>
    </source>
</evidence>
<feature type="region of interest" description="Disordered" evidence="1">
    <location>
        <begin position="1"/>
        <end position="23"/>
    </location>
</feature>
<evidence type="ECO:0000313" key="2">
    <source>
        <dbReference type="EMBL" id="KMZ60252.1"/>
    </source>
</evidence>
<dbReference type="AlphaFoldDB" id="A0A0K9NW29"/>
<sequence length="93" mass="10365">MKIKSGGKMKRRRSASERIGVTNGDTGTVFNGWILDYDFILVLSRARSMENMILMNPNMGENAATKKKRGDVVCKGNIMTAYCDVLCNVNKDD</sequence>
<gene>
    <name evidence="2" type="ORF">ZOSMA_5G01170</name>
</gene>
<dbReference type="EMBL" id="LFYR01001623">
    <property type="protein sequence ID" value="KMZ60252.1"/>
    <property type="molecule type" value="Genomic_DNA"/>
</dbReference>
<proteinExistence type="predicted"/>
<accession>A0A0K9NW29</accession>
<comment type="caution">
    <text evidence="2">The sequence shown here is derived from an EMBL/GenBank/DDBJ whole genome shotgun (WGS) entry which is preliminary data.</text>
</comment>